<dbReference type="PROSITE" id="PS00101">
    <property type="entry name" value="HEXAPEP_TRANSFERASES"/>
    <property type="match status" value="1"/>
</dbReference>
<evidence type="ECO:0000256" key="3">
    <source>
        <dbReference type="ARBA" id="ARBA00007947"/>
    </source>
</evidence>
<feature type="binding site" evidence="18">
    <location>
        <begin position="11"/>
        <end position="14"/>
    </location>
    <ligand>
        <name>UDP-N-acetyl-alpha-D-glucosamine</name>
        <dbReference type="ChEBI" id="CHEBI:57705"/>
    </ligand>
</feature>
<dbReference type="NCBIfam" id="NF010933">
    <property type="entry name" value="PRK14353.1"/>
    <property type="match status" value="1"/>
</dbReference>
<feature type="domain" description="MobA-like NTP transferase" evidence="19">
    <location>
        <begin position="9"/>
        <end position="145"/>
    </location>
</feature>
<feature type="binding site" evidence="18">
    <location>
        <begin position="372"/>
        <end position="373"/>
    </location>
    <ligand>
        <name>acetyl-CoA</name>
        <dbReference type="ChEBI" id="CHEBI:57288"/>
    </ligand>
</feature>
<dbReference type="Pfam" id="PF00132">
    <property type="entry name" value="Hexapep"/>
    <property type="match status" value="1"/>
</dbReference>
<feature type="region of interest" description="Pyrophosphorylase" evidence="18">
    <location>
        <begin position="1"/>
        <end position="232"/>
    </location>
</feature>
<dbReference type="KEGG" id="aak:AA2016_3707"/>
<dbReference type="GO" id="GO:0000287">
    <property type="term" value="F:magnesium ion binding"/>
    <property type="evidence" value="ECO:0007669"/>
    <property type="project" value="UniProtKB-UniRule"/>
</dbReference>
<feature type="binding site" evidence="18">
    <location>
        <position position="391"/>
    </location>
    <ligand>
        <name>acetyl-CoA</name>
        <dbReference type="ChEBI" id="CHEBI:57288"/>
    </ligand>
</feature>
<sequence length="455" mass="47532">MTSRTCLSIILAAGEGTRMKSATPKVLHQIANLPMVAHVARAAEGAGADAVALVVGHGGDAVKKAAEAFAPKADAFVQAERLGTAHAVLAARAAIAKGHDDILVMFGDTPLVEADSLALARQKLAEGAAVVVIGFRPPNPAGYGRLLEKDGRLVAIREDKDCTDEERKIGFCNAGLMAIAGKDALRLLDQVGNSNAKGEFYLTDIVEIADKASLMVVATEASFESVLGINNRAELAEAEAIWQKRRRRQAMLDGATLIAPETVYFSHDTEIGADVLVEPNVWFGPDVKVADGAVIHAFSHLEGADVGPRAEVGPYARLRPGAELHEKAKVGNFCEVKKATVEKGAKINHLTYIGDARVGVGANIGAGTITCNYDGYSKFFTDIGEGAFIGSNSSLVAPIVIGAGAYVASGSVITEEVPGDALAFGRARQKTLPGKGKELRERFASAAAAKKAGAK</sequence>
<feature type="binding site" evidence="18">
    <location>
        <position position="108"/>
    </location>
    <ligand>
        <name>Mg(2+)</name>
        <dbReference type="ChEBI" id="CHEBI:18420"/>
    </ligand>
</feature>
<dbReference type="EMBL" id="JACICB010000029">
    <property type="protein sequence ID" value="MBB3709411.1"/>
    <property type="molecule type" value="Genomic_DNA"/>
</dbReference>
<dbReference type="GO" id="GO:0005737">
    <property type="term" value="C:cytoplasm"/>
    <property type="evidence" value="ECO:0007669"/>
    <property type="project" value="UniProtKB-SubCell"/>
</dbReference>
<dbReference type="GO" id="GO:0003977">
    <property type="term" value="F:UDP-N-acetylglucosamine diphosphorylase activity"/>
    <property type="evidence" value="ECO:0007669"/>
    <property type="project" value="UniProtKB-UniRule"/>
</dbReference>
<reference evidence="21 23" key="2">
    <citation type="submission" date="2020-08" db="EMBL/GenBank/DDBJ databases">
        <title>Genomic Encyclopedia of Type Strains, Phase IV (KMG-IV): sequencing the most valuable type-strain genomes for metagenomic binning, comparative biology and taxonomic classification.</title>
        <authorList>
            <person name="Goeker M."/>
        </authorList>
    </citation>
    <scope>NUCLEOTIDE SEQUENCE [LARGE SCALE GENOMIC DNA]</scope>
    <source>
        <strain evidence="21 23">DSM 10368</strain>
    </source>
</reference>
<dbReference type="PANTHER" id="PTHR43584">
    <property type="entry name" value="NUCLEOTIDYL TRANSFERASE"/>
    <property type="match status" value="1"/>
</dbReference>
<organism evidence="20 22">
    <name type="scientific">Aminobacter aminovorans</name>
    <name type="common">Chelatobacter heintzii</name>
    <dbReference type="NCBI Taxonomy" id="83263"/>
    <lineage>
        <taxon>Bacteria</taxon>
        <taxon>Pseudomonadati</taxon>
        <taxon>Pseudomonadota</taxon>
        <taxon>Alphaproteobacteria</taxon>
        <taxon>Hyphomicrobiales</taxon>
        <taxon>Phyllobacteriaceae</taxon>
        <taxon>Aminobacter</taxon>
    </lineage>
</organism>
<dbReference type="Gene3D" id="3.90.550.10">
    <property type="entry name" value="Spore Coat Polysaccharide Biosynthesis Protein SpsA, Chain A"/>
    <property type="match status" value="1"/>
</dbReference>
<protein>
    <recommendedName>
        <fullName evidence="18">Bifunctional protein GlmU</fullName>
    </recommendedName>
    <domain>
        <recommendedName>
            <fullName evidence="18">UDP-N-acetylglucosamine pyrophosphorylase</fullName>
            <ecNumber evidence="18">2.7.7.23</ecNumber>
        </recommendedName>
        <alternativeName>
            <fullName evidence="18">N-acetylglucosamine-1-phosphate uridyltransferase</fullName>
        </alternativeName>
    </domain>
    <domain>
        <recommendedName>
            <fullName evidence="18">Glucosamine-1-phosphate N-acetyltransferase</fullName>
            <ecNumber evidence="18">2.3.1.157</ecNumber>
        </recommendedName>
    </domain>
</protein>
<feature type="binding site" evidence="18">
    <location>
        <position position="173"/>
    </location>
    <ligand>
        <name>UDP-N-acetyl-alpha-D-glucosamine</name>
        <dbReference type="ChEBI" id="CHEBI:57705"/>
    </ligand>
</feature>
<dbReference type="GO" id="GO:0006048">
    <property type="term" value="P:UDP-N-acetylglucosamine biosynthetic process"/>
    <property type="evidence" value="ECO:0007669"/>
    <property type="project" value="InterPro"/>
</dbReference>
<feature type="active site" description="Proton acceptor" evidence="18">
    <location>
        <position position="349"/>
    </location>
</feature>
<evidence type="ECO:0000256" key="8">
    <source>
        <dbReference type="ARBA" id="ARBA00022737"/>
    </source>
</evidence>
<feature type="binding site" evidence="18">
    <location>
        <position position="25"/>
    </location>
    <ligand>
        <name>UDP-N-acetyl-alpha-D-glucosamine</name>
        <dbReference type="ChEBI" id="CHEBI:57705"/>
    </ligand>
</feature>
<evidence type="ECO:0000256" key="2">
    <source>
        <dbReference type="ARBA" id="ARBA00007707"/>
    </source>
</evidence>
<keyword evidence="8 18" id="KW-0677">Repeat</keyword>
<evidence type="ECO:0000256" key="1">
    <source>
        <dbReference type="ARBA" id="ARBA00004496"/>
    </source>
</evidence>
<accession>A0AAC9ARS4</accession>
<proteinExistence type="inferred from homology"/>
<dbReference type="InterPro" id="IPR025877">
    <property type="entry name" value="MobA-like_NTP_Trfase"/>
</dbReference>
<evidence type="ECO:0000313" key="21">
    <source>
        <dbReference type="EMBL" id="MBB3709411.1"/>
    </source>
</evidence>
<feature type="binding site" evidence="18">
    <location>
        <position position="78"/>
    </location>
    <ligand>
        <name>UDP-N-acetyl-alpha-D-glucosamine</name>
        <dbReference type="ChEBI" id="CHEBI:57705"/>
    </ligand>
</feature>
<dbReference type="EMBL" id="CP015005">
    <property type="protein sequence ID" value="AMS42628.1"/>
    <property type="molecule type" value="Genomic_DNA"/>
</dbReference>
<feature type="binding site" evidence="18">
    <location>
        <position position="230"/>
    </location>
    <ligand>
        <name>Mg(2+)</name>
        <dbReference type="ChEBI" id="CHEBI:18420"/>
    </ligand>
</feature>
<keyword evidence="5 18" id="KW-0808">Transferase</keyword>
<comment type="similarity">
    <text evidence="3 18">In the N-terminal section; belongs to the N-acetylglucosamine-1-phosphate uridyltransferase family.</text>
</comment>
<evidence type="ECO:0000256" key="6">
    <source>
        <dbReference type="ARBA" id="ARBA00022695"/>
    </source>
</evidence>
<evidence type="ECO:0000313" key="22">
    <source>
        <dbReference type="Proteomes" id="UP000075755"/>
    </source>
</evidence>
<dbReference type="InterPro" id="IPR029044">
    <property type="entry name" value="Nucleotide-diphossugar_trans"/>
</dbReference>
<feature type="binding site" evidence="18">
    <location>
        <position position="363"/>
    </location>
    <ligand>
        <name>UDP-N-acetyl-alpha-D-glucosamine</name>
        <dbReference type="ChEBI" id="CHEBI:57705"/>
    </ligand>
</feature>
<dbReference type="SUPFAM" id="SSF51161">
    <property type="entry name" value="Trimeric LpxA-like enzymes"/>
    <property type="match status" value="1"/>
</dbReference>
<evidence type="ECO:0000313" key="23">
    <source>
        <dbReference type="Proteomes" id="UP000577697"/>
    </source>
</evidence>
<dbReference type="InterPro" id="IPR038009">
    <property type="entry name" value="GlmU_C_LbH"/>
</dbReference>
<evidence type="ECO:0000256" key="15">
    <source>
        <dbReference type="ARBA" id="ARBA00048247"/>
    </source>
</evidence>
<evidence type="ECO:0000256" key="12">
    <source>
        <dbReference type="ARBA" id="ARBA00023268"/>
    </source>
</evidence>
<feature type="binding site" evidence="18">
    <location>
        <position position="366"/>
    </location>
    <ligand>
        <name>acetyl-CoA</name>
        <dbReference type="ChEBI" id="CHEBI:57288"/>
    </ligand>
</feature>
<reference evidence="20 22" key="1">
    <citation type="submission" date="2016-03" db="EMBL/GenBank/DDBJ databases">
        <title>Complete genome of Aminobacter aminovorans KCTC 2477.</title>
        <authorList>
            <person name="Kim K.M."/>
        </authorList>
    </citation>
    <scope>NUCLEOTIDE SEQUENCE [LARGE SCALE GENOMIC DNA]</scope>
    <source>
        <strain evidence="20 22">KCTC 2477</strain>
    </source>
</reference>
<comment type="catalytic activity">
    <reaction evidence="16 18">
        <text>N-acetyl-alpha-D-glucosamine 1-phosphate + UTP + H(+) = UDP-N-acetyl-alpha-D-glucosamine + diphosphate</text>
        <dbReference type="Rhea" id="RHEA:13509"/>
        <dbReference type="ChEBI" id="CHEBI:15378"/>
        <dbReference type="ChEBI" id="CHEBI:33019"/>
        <dbReference type="ChEBI" id="CHEBI:46398"/>
        <dbReference type="ChEBI" id="CHEBI:57705"/>
        <dbReference type="ChEBI" id="CHEBI:57776"/>
        <dbReference type="EC" id="2.7.7.23"/>
    </reaction>
</comment>
<dbReference type="InterPro" id="IPR011004">
    <property type="entry name" value="Trimer_LpxA-like_sf"/>
</dbReference>
<evidence type="ECO:0000256" key="7">
    <source>
        <dbReference type="ARBA" id="ARBA00022723"/>
    </source>
</evidence>
<dbReference type="PANTHER" id="PTHR43584:SF3">
    <property type="entry name" value="BIFUNCTIONAL PROTEIN GLMU"/>
    <property type="match status" value="1"/>
</dbReference>
<keyword evidence="23" id="KW-1185">Reference proteome</keyword>
<feature type="binding site" evidence="18">
    <location>
        <begin position="83"/>
        <end position="84"/>
    </location>
    <ligand>
        <name>UDP-N-acetyl-alpha-D-glucosamine</name>
        <dbReference type="ChEBI" id="CHEBI:57705"/>
    </ligand>
</feature>
<dbReference type="HAMAP" id="MF_01631">
    <property type="entry name" value="GlmU"/>
    <property type="match status" value="1"/>
</dbReference>
<evidence type="ECO:0000256" key="11">
    <source>
        <dbReference type="ARBA" id="ARBA00022984"/>
    </source>
</evidence>
<feature type="binding site" evidence="18">
    <location>
        <position position="319"/>
    </location>
    <ligand>
        <name>UDP-N-acetyl-alpha-D-glucosamine</name>
        <dbReference type="ChEBI" id="CHEBI:57705"/>
    </ligand>
</feature>
<comment type="pathway">
    <text evidence="18">Nucleotide-sugar biosynthesis; UDP-N-acetyl-alpha-D-glucosamine biosynthesis; N-acetyl-alpha-D-glucosamine 1-phosphate from alpha-D-glucosamine 6-phosphate (route II): step 2/2.</text>
</comment>
<feature type="binding site" evidence="18">
    <location>
        <position position="337"/>
    </location>
    <ligand>
        <name>UDP-N-acetyl-alpha-D-glucosamine</name>
        <dbReference type="ChEBI" id="CHEBI:57705"/>
    </ligand>
</feature>
<dbReference type="GO" id="GO:0008360">
    <property type="term" value="P:regulation of cell shape"/>
    <property type="evidence" value="ECO:0007669"/>
    <property type="project" value="UniProtKB-KW"/>
</dbReference>
<dbReference type="GO" id="GO:0009245">
    <property type="term" value="P:lipid A biosynthetic process"/>
    <property type="evidence" value="ECO:0007669"/>
    <property type="project" value="UniProtKB-UniRule"/>
</dbReference>
<dbReference type="RefSeq" id="WP_067962210.1">
    <property type="nucleotide sequence ID" value="NZ_CP015005.1"/>
</dbReference>
<dbReference type="GO" id="GO:0016020">
    <property type="term" value="C:membrane"/>
    <property type="evidence" value="ECO:0007669"/>
    <property type="project" value="GOC"/>
</dbReference>
<dbReference type="Proteomes" id="UP000577697">
    <property type="component" value="Unassembled WGS sequence"/>
</dbReference>
<dbReference type="InterPro" id="IPR005882">
    <property type="entry name" value="Bifunctional_GlmU"/>
</dbReference>
<dbReference type="InterPro" id="IPR018357">
    <property type="entry name" value="Hexapep_transf_CS"/>
</dbReference>
<evidence type="ECO:0000256" key="5">
    <source>
        <dbReference type="ARBA" id="ARBA00022679"/>
    </source>
</evidence>
<comment type="pathway">
    <text evidence="18">Nucleotide-sugar biosynthesis; UDP-N-acetyl-alpha-D-glucosamine biosynthesis; UDP-N-acetyl-alpha-D-glucosamine from N-acetyl-alpha-D-glucosamine 1-phosphate: step 1/1.</text>
</comment>
<feature type="region of interest" description="Linker" evidence="18">
    <location>
        <begin position="233"/>
        <end position="253"/>
    </location>
</feature>
<dbReference type="Gene3D" id="2.160.10.10">
    <property type="entry name" value="Hexapeptide repeat proteins"/>
    <property type="match status" value="1"/>
</dbReference>
<evidence type="ECO:0000259" key="19">
    <source>
        <dbReference type="Pfam" id="PF12804"/>
    </source>
</evidence>
<dbReference type="SUPFAM" id="SSF53448">
    <property type="entry name" value="Nucleotide-diphospho-sugar transferases"/>
    <property type="match status" value="1"/>
</dbReference>
<dbReference type="GO" id="GO:0071555">
    <property type="term" value="P:cell wall organization"/>
    <property type="evidence" value="ECO:0007669"/>
    <property type="project" value="UniProtKB-KW"/>
</dbReference>
<dbReference type="AlphaFoldDB" id="A0AAC9ARS4"/>
<evidence type="ECO:0000256" key="18">
    <source>
        <dbReference type="HAMAP-Rule" id="MF_01631"/>
    </source>
</evidence>
<dbReference type="CDD" id="cd02540">
    <property type="entry name" value="GT2_GlmU_N_bac"/>
    <property type="match status" value="1"/>
</dbReference>
<evidence type="ECO:0000256" key="14">
    <source>
        <dbReference type="ARBA" id="ARBA00023316"/>
    </source>
</evidence>
<evidence type="ECO:0000256" key="10">
    <source>
        <dbReference type="ARBA" id="ARBA00022960"/>
    </source>
</evidence>
<comment type="function">
    <text evidence="17 18">Catalyzes the last two sequential reactions in the de novo biosynthetic pathway for UDP-N-acetylglucosamine (UDP-GlcNAc). The C-terminal domain catalyzes the transfer of acetyl group from acetyl coenzyme A to glucosamine-1-phosphate (GlcN-1-P) to produce N-acetylglucosamine-1-phosphate (GlcNAc-1-P), which is converted into UDP-GlcNAc by the transfer of uridine 5-monophosphate (from uridine 5-triphosphate), a reaction catalyzed by the N-terminal domain.</text>
</comment>
<dbReference type="EC" id="2.7.7.23" evidence="18"/>
<dbReference type="InterPro" id="IPR050065">
    <property type="entry name" value="GlmU-like"/>
</dbReference>
<keyword evidence="7 18" id="KW-0479">Metal-binding</keyword>
<name>A0AAC9ARS4_AMIAI</name>
<keyword evidence="10 18" id="KW-0133">Cell shape</keyword>
<keyword evidence="12 18" id="KW-0511">Multifunctional enzyme</keyword>
<dbReference type="Proteomes" id="UP000075755">
    <property type="component" value="Chromosome"/>
</dbReference>
<keyword evidence="6 18" id="KW-0548">Nucleotidyltransferase</keyword>
<feature type="region of interest" description="N-acetyltransferase" evidence="18">
    <location>
        <begin position="254"/>
        <end position="455"/>
    </location>
</feature>
<evidence type="ECO:0000256" key="17">
    <source>
        <dbReference type="ARBA" id="ARBA00049628"/>
    </source>
</evidence>
<dbReference type="InterPro" id="IPR001451">
    <property type="entry name" value="Hexapep"/>
</dbReference>
<comment type="caution">
    <text evidence="18">Lacks conserved residue(s) required for the propagation of feature annotation.</text>
</comment>
<feature type="binding site" evidence="18">
    <location>
        <position position="158"/>
    </location>
    <ligand>
        <name>UDP-N-acetyl-alpha-D-glucosamine</name>
        <dbReference type="ChEBI" id="CHEBI:57705"/>
    </ligand>
</feature>
<comment type="subcellular location">
    <subcellularLocation>
        <location evidence="1 18">Cytoplasm</location>
    </subcellularLocation>
</comment>
<comment type="similarity">
    <text evidence="2 18">In the C-terminal section; belongs to the transferase hexapeptide repeat family.</text>
</comment>
<comment type="pathway">
    <text evidence="18">Bacterial outer membrane biogenesis; LPS lipid A biosynthesis.</text>
</comment>
<keyword evidence="13 18" id="KW-0012">Acyltransferase</keyword>
<feature type="binding site" evidence="18">
    <location>
        <position position="352"/>
    </location>
    <ligand>
        <name>UDP-N-acetyl-alpha-D-glucosamine</name>
        <dbReference type="ChEBI" id="CHEBI:57705"/>
    </ligand>
</feature>
<dbReference type="GO" id="GO:0009252">
    <property type="term" value="P:peptidoglycan biosynthetic process"/>
    <property type="evidence" value="ECO:0007669"/>
    <property type="project" value="UniProtKB-UniRule"/>
</dbReference>
<comment type="cofactor">
    <cofactor evidence="18">
        <name>Mg(2+)</name>
        <dbReference type="ChEBI" id="CHEBI:18420"/>
    </cofactor>
    <text evidence="18">Binds 1 Mg(2+) ion per subunit.</text>
</comment>
<evidence type="ECO:0000256" key="13">
    <source>
        <dbReference type="ARBA" id="ARBA00023315"/>
    </source>
</evidence>
<dbReference type="Pfam" id="PF12804">
    <property type="entry name" value="NTP_transf_3"/>
    <property type="match status" value="1"/>
</dbReference>
<feature type="binding site" evidence="18">
    <location>
        <position position="409"/>
    </location>
    <ligand>
        <name>acetyl-CoA</name>
        <dbReference type="ChEBI" id="CHEBI:57288"/>
    </ligand>
</feature>
<dbReference type="NCBIfam" id="TIGR01173">
    <property type="entry name" value="glmU"/>
    <property type="match status" value="1"/>
</dbReference>
<evidence type="ECO:0000256" key="4">
    <source>
        <dbReference type="ARBA" id="ARBA00022490"/>
    </source>
</evidence>
<evidence type="ECO:0000256" key="9">
    <source>
        <dbReference type="ARBA" id="ARBA00022842"/>
    </source>
</evidence>
<dbReference type="EC" id="2.3.1.157" evidence="18"/>
<feature type="binding site" evidence="18">
    <location>
        <position position="230"/>
    </location>
    <ligand>
        <name>UDP-N-acetyl-alpha-D-glucosamine</name>
        <dbReference type="ChEBI" id="CHEBI:57705"/>
    </ligand>
</feature>
<keyword evidence="4 18" id="KW-0963">Cytoplasm</keyword>
<dbReference type="GO" id="GO:0019134">
    <property type="term" value="F:glucosamine-1-phosphate N-acetyltransferase activity"/>
    <property type="evidence" value="ECO:0007669"/>
    <property type="project" value="UniProtKB-UniRule"/>
</dbReference>
<evidence type="ECO:0000313" key="20">
    <source>
        <dbReference type="EMBL" id="AMS42628.1"/>
    </source>
</evidence>
<keyword evidence="11 18" id="KW-0573">Peptidoglycan synthesis</keyword>
<dbReference type="GO" id="GO:0000902">
    <property type="term" value="P:cell morphogenesis"/>
    <property type="evidence" value="ECO:0007669"/>
    <property type="project" value="UniProtKB-UniRule"/>
</dbReference>
<gene>
    <name evidence="18" type="primary">glmU</name>
    <name evidence="20" type="ORF">AA2016_3707</name>
    <name evidence="21" type="ORF">FHS67_005762</name>
</gene>
<feature type="binding site" evidence="18">
    <location>
        <position position="426"/>
    </location>
    <ligand>
        <name>acetyl-CoA</name>
        <dbReference type="ChEBI" id="CHEBI:57288"/>
    </ligand>
</feature>
<feature type="binding site" evidence="18">
    <location>
        <position position="144"/>
    </location>
    <ligand>
        <name>UDP-N-acetyl-alpha-D-glucosamine</name>
        <dbReference type="ChEBI" id="CHEBI:57705"/>
    </ligand>
</feature>
<evidence type="ECO:0000256" key="16">
    <source>
        <dbReference type="ARBA" id="ARBA00048493"/>
    </source>
</evidence>
<comment type="catalytic activity">
    <reaction evidence="15 18">
        <text>alpha-D-glucosamine 1-phosphate + acetyl-CoA = N-acetyl-alpha-D-glucosamine 1-phosphate + CoA + H(+)</text>
        <dbReference type="Rhea" id="RHEA:13725"/>
        <dbReference type="ChEBI" id="CHEBI:15378"/>
        <dbReference type="ChEBI" id="CHEBI:57287"/>
        <dbReference type="ChEBI" id="CHEBI:57288"/>
        <dbReference type="ChEBI" id="CHEBI:57776"/>
        <dbReference type="ChEBI" id="CHEBI:58516"/>
        <dbReference type="EC" id="2.3.1.157"/>
    </reaction>
</comment>
<keyword evidence="9 18" id="KW-0460">Magnesium</keyword>
<dbReference type="CDD" id="cd03353">
    <property type="entry name" value="LbH_GlmU_C"/>
    <property type="match status" value="1"/>
</dbReference>
<comment type="subunit">
    <text evidence="18">Homotrimer.</text>
</comment>
<keyword evidence="14 18" id="KW-0961">Cell wall biogenesis/degradation</keyword>